<dbReference type="PRINTS" id="PR01035">
    <property type="entry name" value="TCRTETA"/>
</dbReference>
<dbReference type="InterPro" id="IPR011701">
    <property type="entry name" value="MFS"/>
</dbReference>
<proteinExistence type="inferred from homology"/>
<dbReference type="AlphaFoldDB" id="A0A452FZ13"/>
<dbReference type="PANTHER" id="PTHR23504:SF14">
    <property type="entry name" value="MAJOR FACILITATOR SUPERFAMILY DOMAIN-CONTAINING PROTEIN 9"/>
    <property type="match status" value="1"/>
</dbReference>
<keyword evidence="5 8" id="KW-1133">Transmembrane helix</keyword>
<dbReference type="GO" id="GO:0016020">
    <property type="term" value="C:membrane"/>
    <property type="evidence" value="ECO:0007669"/>
    <property type="project" value="UniProtKB-SubCell"/>
</dbReference>
<evidence type="ECO:0000313" key="11">
    <source>
        <dbReference type="Proteomes" id="UP000291000"/>
    </source>
</evidence>
<comment type="subcellular location">
    <subcellularLocation>
        <location evidence="1">Membrane</location>
        <topology evidence="1">Multi-pass membrane protein</topology>
    </subcellularLocation>
</comment>
<dbReference type="CDD" id="cd17390">
    <property type="entry name" value="MFS_MFSD9"/>
    <property type="match status" value="1"/>
</dbReference>
<gene>
    <name evidence="10" type="primary">MFSD9</name>
</gene>
<feature type="transmembrane region" description="Helical" evidence="8">
    <location>
        <begin position="290"/>
        <end position="310"/>
    </location>
</feature>
<keyword evidence="11" id="KW-1185">Reference proteome</keyword>
<comment type="similarity">
    <text evidence="2">Belongs to the major facilitator superfamily.</text>
</comment>
<organism evidence="10 11">
    <name type="scientific">Capra hircus</name>
    <name type="common">Goat</name>
    <dbReference type="NCBI Taxonomy" id="9925"/>
    <lineage>
        <taxon>Eukaryota</taxon>
        <taxon>Metazoa</taxon>
        <taxon>Chordata</taxon>
        <taxon>Craniata</taxon>
        <taxon>Vertebrata</taxon>
        <taxon>Euteleostomi</taxon>
        <taxon>Mammalia</taxon>
        <taxon>Eutheria</taxon>
        <taxon>Laurasiatheria</taxon>
        <taxon>Artiodactyla</taxon>
        <taxon>Ruminantia</taxon>
        <taxon>Pecora</taxon>
        <taxon>Bovidae</taxon>
        <taxon>Caprinae</taxon>
        <taxon>Capra</taxon>
    </lineage>
</organism>
<dbReference type="Proteomes" id="UP000291000">
    <property type="component" value="Chromosome 11"/>
</dbReference>
<evidence type="ECO:0000256" key="8">
    <source>
        <dbReference type="SAM" id="Phobius"/>
    </source>
</evidence>
<keyword evidence="3" id="KW-0813">Transport</keyword>
<dbReference type="EMBL" id="LWLT01000009">
    <property type="status" value="NOT_ANNOTATED_CDS"/>
    <property type="molecule type" value="Genomic_DNA"/>
</dbReference>
<feature type="domain" description="Major facilitator superfamily (MFS) profile" evidence="9">
    <location>
        <begin position="1"/>
        <end position="431"/>
    </location>
</feature>
<evidence type="ECO:0000256" key="3">
    <source>
        <dbReference type="ARBA" id="ARBA00022448"/>
    </source>
</evidence>
<feature type="transmembrane region" description="Helical" evidence="8">
    <location>
        <begin position="184"/>
        <end position="205"/>
    </location>
</feature>
<dbReference type="OMA" id="RFVRCLY"/>
<reference evidence="10" key="3">
    <citation type="submission" date="2025-09" db="UniProtKB">
        <authorList>
            <consortium name="Ensembl"/>
        </authorList>
    </citation>
    <scope>IDENTIFICATION</scope>
</reference>
<dbReference type="InterPro" id="IPR036259">
    <property type="entry name" value="MFS_trans_sf"/>
</dbReference>
<dbReference type="Gene3D" id="1.20.1250.20">
    <property type="entry name" value="MFS general substrate transporter like domains"/>
    <property type="match status" value="1"/>
</dbReference>
<accession>A0A452FZ13</accession>
<dbReference type="Ensembl" id="ENSCHIT00000037467.1">
    <property type="protein sequence ID" value="ENSCHIP00000029597.1"/>
    <property type="gene ID" value="ENSCHIG00000024665.1"/>
</dbReference>
<feature type="transmembrane region" description="Helical" evidence="8">
    <location>
        <begin position="98"/>
        <end position="124"/>
    </location>
</feature>
<dbReference type="GO" id="GO:0022857">
    <property type="term" value="F:transmembrane transporter activity"/>
    <property type="evidence" value="ECO:0007669"/>
    <property type="project" value="InterPro"/>
</dbReference>
<dbReference type="InterPro" id="IPR001958">
    <property type="entry name" value="Tet-R_TetA/multi-R_MdtG-like"/>
</dbReference>
<dbReference type="PROSITE" id="PS50850">
    <property type="entry name" value="MFS"/>
    <property type="match status" value="1"/>
</dbReference>
<reference evidence="10" key="2">
    <citation type="submission" date="2025-08" db="UniProtKB">
        <authorList>
            <consortium name="Ensembl"/>
        </authorList>
    </citation>
    <scope>IDENTIFICATION</scope>
</reference>
<dbReference type="STRING" id="9925.ENSCHIP00000029597"/>
<evidence type="ECO:0000256" key="6">
    <source>
        <dbReference type="ARBA" id="ARBA00023136"/>
    </source>
</evidence>
<feature type="compositionally biased region" description="Polar residues" evidence="7">
    <location>
        <begin position="9"/>
        <end position="23"/>
    </location>
</feature>
<evidence type="ECO:0000256" key="1">
    <source>
        <dbReference type="ARBA" id="ARBA00004141"/>
    </source>
</evidence>
<evidence type="ECO:0000256" key="2">
    <source>
        <dbReference type="ARBA" id="ARBA00008335"/>
    </source>
</evidence>
<keyword evidence="4 8" id="KW-0812">Transmembrane</keyword>
<dbReference type="Bgee" id="ENSCHIG00000024665">
    <property type="expression patterns" value="Expressed in descending colon and 17 other cell types or tissues"/>
</dbReference>
<feature type="transmembrane region" description="Helical" evidence="8">
    <location>
        <begin position="247"/>
        <end position="270"/>
    </location>
</feature>
<dbReference type="SUPFAM" id="SSF103473">
    <property type="entry name" value="MFS general substrate transporter"/>
    <property type="match status" value="1"/>
</dbReference>
<evidence type="ECO:0000256" key="7">
    <source>
        <dbReference type="SAM" id="MobiDB-lite"/>
    </source>
</evidence>
<dbReference type="Pfam" id="PF07690">
    <property type="entry name" value="MFS_1"/>
    <property type="match status" value="1"/>
</dbReference>
<dbReference type="GeneTree" id="ENSGT00940000159390"/>
<keyword evidence="6 8" id="KW-0472">Membrane</keyword>
<protein>
    <submittedName>
        <fullName evidence="10">Major facilitator superfamily domain containing 9</fullName>
    </submittedName>
</protein>
<evidence type="ECO:0000313" key="10">
    <source>
        <dbReference type="Ensembl" id="ENSCHIP00000029597.1"/>
    </source>
</evidence>
<feature type="region of interest" description="Disordered" evidence="7">
    <location>
        <begin position="1"/>
        <end position="28"/>
    </location>
</feature>
<sequence>MAPDRGLVSATQRPRQEPGTGTQEGAPGPGAVRARRFLLCLYLVGFLDLFGVSMVVPLLSVHVKSLGASPTVAGIVEAFPCPLLPQGCWSDVVGRRSSLLVCILFSALGYLLLGASTNVFLFTLARVPAGIFKHTLSISRALLADLVTEEERPVVLGQFNTASSMGFILGPVVGGYLAELDGGFYLTAFVCSSVFVLNAGLVWLFPWSEVKLSGPEDDFPQGTPVSKGPARLPWAEVLATLWGLRSLVLSALWVVFVVRLLMAVAVMLYYSNFVLALEERFGMGPRAAGYLTSCSSALGVLAGFALGPLLRLHGHQSYRLLLHSSVLTSALLLLFASARSLDVAVVCSVLLSFSTAIGRTCITDLQLTVGGVRAGGSLLGMGQSVTAVGRVLAPILSGVAQEVSPCGPPGLGAALGFVAVVIMSRNRPHSGGQGGEELKSE</sequence>
<reference evidence="10 11" key="1">
    <citation type="submission" date="2016-04" db="EMBL/GenBank/DDBJ databases">
        <title>Polished mammalian reference genomes with single-molecule sequencing and chromosome conformation capture applied to the Capra hircus genome.</title>
        <authorList>
            <person name="Bickhart D.M."/>
            <person name="Koren S."/>
            <person name="Rosen B."/>
            <person name="Hastie A."/>
            <person name="Liachko I."/>
            <person name="Sullivan S.T."/>
            <person name="Burton J."/>
            <person name="Sayre B.L."/>
            <person name="Huson H.J."/>
            <person name="Lee J."/>
            <person name="Lam E."/>
            <person name="Kelley C.M."/>
            <person name="Hutchison J.L."/>
            <person name="Zhou Y."/>
            <person name="Sun J."/>
            <person name="Crisa A."/>
            <person name="Schwartz J.C."/>
            <person name="Hammond J.A."/>
            <person name="Schroeder S.G."/>
            <person name="Liu G.E."/>
            <person name="Dunham M."/>
            <person name="Shendure J."/>
            <person name="Sonstegard T.S."/>
            <person name="Phillippy A.M."/>
            <person name="Van Tassell C.P."/>
            <person name="Smith T.P."/>
        </authorList>
    </citation>
    <scope>NUCLEOTIDE SEQUENCE [LARGE SCALE GENOMIC DNA]</scope>
</reference>
<feature type="transmembrane region" description="Helical" evidence="8">
    <location>
        <begin position="331"/>
        <end position="353"/>
    </location>
</feature>
<dbReference type="InterPro" id="IPR020846">
    <property type="entry name" value="MFS_dom"/>
</dbReference>
<evidence type="ECO:0000256" key="4">
    <source>
        <dbReference type="ARBA" id="ARBA00022692"/>
    </source>
</evidence>
<name>A0A452FZ13_CAPHI</name>
<feature type="transmembrane region" description="Helical" evidence="8">
    <location>
        <begin position="37"/>
        <end position="59"/>
    </location>
</feature>
<feature type="transmembrane region" description="Helical" evidence="8">
    <location>
        <begin position="159"/>
        <end position="178"/>
    </location>
</feature>
<dbReference type="PANTHER" id="PTHR23504">
    <property type="entry name" value="MAJOR FACILITATOR SUPERFAMILY DOMAIN-CONTAINING PROTEIN 10"/>
    <property type="match status" value="1"/>
</dbReference>
<evidence type="ECO:0000259" key="9">
    <source>
        <dbReference type="PROSITE" id="PS50850"/>
    </source>
</evidence>
<evidence type="ECO:0000256" key="5">
    <source>
        <dbReference type="ARBA" id="ARBA00022989"/>
    </source>
</evidence>